<dbReference type="Proteomes" id="UP000837857">
    <property type="component" value="Chromosome 5"/>
</dbReference>
<accession>A0ABN8IWX2</accession>
<evidence type="ECO:0000313" key="1">
    <source>
        <dbReference type="EMBL" id="CAH2068805.1"/>
    </source>
</evidence>
<evidence type="ECO:0000313" key="2">
    <source>
        <dbReference type="Proteomes" id="UP000837857"/>
    </source>
</evidence>
<reference evidence="1" key="1">
    <citation type="submission" date="2022-03" db="EMBL/GenBank/DDBJ databases">
        <authorList>
            <person name="Martin H S."/>
        </authorList>
    </citation>
    <scope>NUCLEOTIDE SEQUENCE</scope>
</reference>
<proteinExistence type="predicted"/>
<feature type="non-terminal residue" evidence="1">
    <location>
        <position position="166"/>
    </location>
</feature>
<keyword evidence="2" id="KW-1185">Reference proteome</keyword>
<name>A0ABN8IWX2_9NEOP</name>
<protein>
    <submittedName>
        <fullName evidence="1">Uncharacterized protein</fullName>
    </submittedName>
</protein>
<organism evidence="1 2">
    <name type="scientific">Iphiclides podalirius</name>
    <name type="common">scarce swallowtail</name>
    <dbReference type="NCBI Taxonomy" id="110791"/>
    <lineage>
        <taxon>Eukaryota</taxon>
        <taxon>Metazoa</taxon>
        <taxon>Ecdysozoa</taxon>
        <taxon>Arthropoda</taxon>
        <taxon>Hexapoda</taxon>
        <taxon>Insecta</taxon>
        <taxon>Pterygota</taxon>
        <taxon>Neoptera</taxon>
        <taxon>Endopterygota</taxon>
        <taxon>Lepidoptera</taxon>
        <taxon>Glossata</taxon>
        <taxon>Ditrysia</taxon>
        <taxon>Papilionoidea</taxon>
        <taxon>Papilionidae</taxon>
        <taxon>Papilioninae</taxon>
        <taxon>Iphiclides</taxon>
    </lineage>
</organism>
<sequence length="166" mass="18081">MKNEDIFDYIKIQKWLKVYAEKIMLSKVLQCQFQVQPRKLKANLIKIGKMTLMDQTGMEIDQGHLVALAMEAVLETLGQTTGKVDHHKAILAKIGMAKIGVKMDHHNHGTKVGARVGIMVKATGIKEIGLTGKGIGEVVAGAGLVQLAQAADGIITISPKHEVRHL</sequence>
<dbReference type="EMBL" id="OW152817">
    <property type="protein sequence ID" value="CAH2068805.1"/>
    <property type="molecule type" value="Genomic_DNA"/>
</dbReference>
<gene>
    <name evidence="1" type="ORF">IPOD504_LOCUS14559</name>
</gene>